<dbReference type="SUPFAM" id="SSF53448">
    <property type="entry name" value="Nucleotide-diphospho-sugar transferases"/>
    <property type="match status" value="1"/>
</dbReference>
<dbReference type="InterPro" id="IPR001173">
    <property type="entry name" value="Glyco_trans_2-like"/>
</dbReference>
<dbReference type="Proteomes" id="UP000639396">
    <property type="component" value="Unassembled WGS sequence"/>
</dbReference>
<dbReference type="PANTHER" id="PTHR22916:SF65">
    <property type="entry name" value="SLR1065 PROTEIN"/>
    <property type="match status" value="1"/>
</dbReference>
<dbReference type="EMBL" id="JACXJA010000003">
    <property type="protein sequence ID" value="MBD2860873.1"/>
    <property type="molecule type" value="Genomic_DNA"/>
</dbReference>
<comment type="caution">
    <text evidence="3">The sequence shown here is derived from an EMBL/GenBank/DDBJ whole genome shotgun (WGS) entry which is preliminary data.</text>
</comment>
<dbReference type="PANTHER" id="PTHR22916">
    <property type="entry name" value="GLYCOSYLTRANSFERASE"/>
    <property type="match status" value="1"/>
</dbReference>
<accession>A0A927C675</accession>
<sequence length="428" mass="48611">MARNDTESSPKPLVSVVTPSYQQGPFIRETIESIVSQDYPNVELIVVDGGSKDETVAILEKYARRYGDRFRYISEKDRGQSHALNKGLALARGEIIGWLNSDDTYWPKAIPRAVDSLRKHPEYGLVYGKANHTDRNNQLLRPYPVDPSVDRVRLFDVCTVCQPAVFIRKKVLDDVGPIDESLQFCMDYDLWMRISAKYRFGYIDEVLANSRLHDDCKSMKQYFSVGLPEIIRSSLKNYGTVSNNWIIQFIAHHLPEGPGWLMEKLHSFRLFGGGHRIVSSNRFEDGWAPPGYTLEINSDGSPDAKWLLIEGDHLLPKVAKKAGDLELTVRVNGRRLQETKTGEGAFTLKIPLEGRADSYSVDIRANTSFVPAQLDMNDDRRRLSYRVNGAVPLTQAGMELYDVLKEDPASAGHWLVKHRKSEKKSRRK</sequence>
<proteinExistence type="inferred from homology"/>
<keyword evidence="4" id="KW-1185">Reference proteome</keyword>
<evidence type="ECO:0000313" key="4">
    <source>
        <dbReference type="Proteomes" id="UP000639396"/>
    </source>
</evidence>
<dbReference type="InterPro" id="IPR029044">
    <property type="entry name" value="Nucleotide-diphossugar_trans"/>
</dbReference>
<gene>
    <name evidence="3" type="ORF">IDH45_02590</name>
</gene>
<dbReference type="RefSeq" id="WP_190924374.1">
    <property type="nucleotide sequence ID" value="NZ_JACXJA010000003.1"/>
</dbReference>
<evidence type="ECO:0000313" key="3">
    <source>
        <dbReference type="EMBL" id="MBD2860873.1"/>
    </source>
</evidence>
<organism evidence="3 4">
    <name type="scientific">Paenibacillus oceani</name>
    <dbReference type="NCBI Taxonomy" id="2772510"/>
    <lineage>
        <taxon>Bacteria</taxon>
        <taxon>Bacillati</taxon>
        <taxon>Bacillota</taxon>
        <taxon>Bacilli</taxon>
        <taxon>Bacillales</taxon>
        <taxon>Paenibacillaceae</taxon>
        <taxon>Paenibacillus</taxon>
    </lineage>
</organism>
<protein>
    <submittedName>
        <fullName evidence="3">Glycosyltransferase</fullName>
    </submittedName>
</protein>
<evidence type="ECO:0000259" key="2">
    <source>
        <dbReference type="Pfam" id="PF00535"/>
    </source>
</evidence>
<dbReference type="Pfam" id="PF00535">
    <property type="entry name" value="Glycos_transf_2"/>
    <property type="match status" value="1"/>
</dbReference>
<evidence type="ECO:0000256" key="1">
    <source>
        <dbReference type="ARBA" id="ARBA00006739"/>
    </source>
</evidence>
<comment type="similarity">
    <text evidence="1">Belongs to the glycosyltransferase 2 family.</text>
</comment>
<name>A0A927C675_9BACL</name>
<dbReference type="Gene3D" id="3.90.550.10">
    <property type="entry name" value="Spore Coat Polysaccharide Biosynthesis Protein SpsA, Chain A"/>
    <property type="match status" value="1"/>
</dbReference>
<dbReference type="AlphaFoldDB" id="A0A927C675"/>
<dbReference type="CDD" id="cd06433">
    <property type="entry name" value="GT_2_WfgS_like"/>
    <property type="match status" value="1"/>
</dbReference>
<reference evidence="3" key="1">
    <citation type="submission" date="2020-09" db="EMBL/GenBank/DDBJ databases">
        <title>A novel bacterium of genus Paenibacillus, isolated from South China Sea.</title>
        <authorList>
            <person name="Huang H."/>
            <person name="Mo K."/>
            <person name="Hu Y."/>
        </authorList>
    </citation>
    <scope>NUCLEOTIDE SEQUENCE</scope>
    <source>
        <strain evidence="3">IB182363</strain>
    </source>
</reference>
<feature type="domain" description="Glycosyltransferase 2-like" evidence="2">
    <location>
        <begin position="15"/>
        <end position="175"/>
    </location>
</feature>